<organism evidence="2 3">
    <name type="scientific">Trichogramma kaykai</name>
    <dbReference type="NCBI Taxonomy" id="54128"/>
    <lineage>
        <taxon>Eukaryota</taxon>
        <taxon>Metazoa</taxon>
        <taxon>Ecdysozoa</taxon>
        <taxon>Arthropoda</taxon>
        <taxon>Hexapoda</taxon>
        <taxon>Insecta</taxon>
        <taxon>Pterygota</taxon>
        <taxon>Neoptera</taxon>
        <taxon>Endopterygota</taxon>
        <taxon>Hymenoptera</taxon>
        <taxon>Apocrita</taxon>
        <taxon>Proctotrupomorpha</taxon>
        <taxon>Chalcidoidea</taxon>
        <taxon>Trichogrammatidae</taxon>
        <taxon>Trichogramma</taxon>
    </lineage>
</organism>
<feature type="compositionally biased region" description="Basic and acidic residues" evidence="1">
    <location>
        <begin position="102"/>
        <end position="120"/>
    </location>
</feature>
<evidence type="ECO:0000313" key="3">
    <source>
        <dbReference type="Proteomes" id="UP001627154"/>
    </source>
</evidence>
<evidence type="ECO:0008006" key="4">
    <source>
        <dbReference type="Google" id="ProtNLM"/>
    </source>
</evidence>
<reference evidence="2 3" key="1">
    <citation type="journal article" date="2024" name="bioRxiv">
        <title>A reference genome for Trichogramma kaykai: A tiny desert-dwelling parasitoid wasp with competing sex-ratio distorters.</title>
        <authorList>
            <person name="Culotta J."/>
            <person name="Lindsey A.R."/>
        </authorList>
    </citation>
    <scope>NUCLEOTIDE SEQUENCE [LARGE SCALE GENOMIC DNA]</scope>
    <source>
        <strain evidence="2 3">KSX58</strain>
    </source>
</reference>
<evidence type="ECO:0000256" key="1">
    <source>
        <dbReference type="SAM" id="MobiDB-lite"/>
    </source>
</evidence>
<feature type="region of interest" description="Disordered" evidence="1">
    <location>
        <begin position="102"/>
        <end position="174"/>
    </location>
</feature>
<comment type="caution">
    <text evidence="2">The sequence shown here is derived from an EMBL/GenBank/DDBJ whole genome shotgun (WGS) entry which is preliminary data.</text>
</comment>
<name>A0ABD2W5Z9_9HYME</name>
<dbReference type="AlphaFoldDB" id="A0ABD2W5Z9"/>
<proteinExistence type="predicted"/>
<sequence length="174" mass="20369">MNYHLTQLLSGHSYFRRHSQRYDNTINAQCPTRPHMGEDAEHVFFHCRRFDEERRRLNVLCQEEMTPENIIGLMLTSEPNWHVVASFAQAVVTRLRHEEMARRRLPDDAVESRRCDDQPSERANCQIFPPREVMPNGGPAGKTKQQQGNKKGEDKSNKQRPFCRLTLSRRLVTP</sequence>
<protein>
    <recommendedName>
        <fullName evidence="4">Reverse transcriptase zinc-binding domain-containing protein</fullName>
    </recommendedName>
</protein>
<keyword evidence="3" id="KW-1185">Reference proteome</keyword>
<dbReference type="EMBL" id="JBJJXI010000134">
    <property type="protein sequence ID" value="KAL3388307.1"/>
    <property type="molecule type" value="Genomic_DNA"/>
</dbReference>
<evidence type="ECO:0000313" key="2">
    <source>
        <dbReference type="EMBL" id="KAL3388307.1"/>
    </source>
</evidence>
<accession>A0ABD2W5Z9</accession>
<gene>
    <name evidence="2" type="ORF">TKK_016540</name>
</gene>
<dbReference type="Proteomes" id="UP001627154">
    <property type="component" value="Unassembled WGS sequence"/>
</dbReference>